<dbReference type="OrthoDB" id="509099at2759"/>
<sequence>MSATISTRTVFHPQHVSFILFSFRIALVSRCVAEVRAFSCKPVFILSAHYSLSSADSMVSWDSVVQSAHVETLVLILNHCRKQRNPHFALITYTFACEQAAEMHPCLGNYLIPMLADCGKLDVAQQVFDKLIQVNEHSCQALILGYVSCENYDRAFFILDIMRERQLNPSMFALQALVKAAAKQRCLTRGQKLHLDIVHVGCEKVSFVSITLVDMYAKCNSLQEAQEVFDEMDVQEVVPWNALLSGYISLGLYEAALDCYCRMKVDMVDPDACTFLCCLKACCNIRDLERGQEIHAEIVQEGLEGELYLHSALVDIYAKCGSMDEAQDIFDEVTERDVVSWNVLITGYSERGLAAKVLIFSEQMEFDGVLPSPVTYVCCLAACGNLGFISQGQEIHGRTVKEGVDVESHVGSALIDMYARFGLLSEAKEAFQKLRARDAVSWTSLITAYADAGLADESLDCLEQMMSEGVTPDSITYCCCLKACGSSVSVGRAQRLHNLIEVEGHDENLHVCSSLVDVYAKCGLLEEAADLFEELPIQDVILWNSLLAGYAFRGDSNQVVCLVNRMISRGIIPNDITSLNVLIGCSHAGLIDDGLQLFCVMKEGFHIPDTTNHYTAIVDLVARAGQLDEAVAIMESMYLEPDAAGWTAILAACQNLGNVELARQAFDFAMDMDDTQTALFILMSKCYSNITGKREGSSYENEACKQV</sequence>
<dbReference type="FunFam" id="1.25.40.10:FF:000158">
    <property type="entry name" value="pentatricopeptide repeat-containing protein At2g33680"/>
    <property type="match status" value="1"/>
</dbReference>
<dbReference type="GO" id="GO:0009451">
    <property type="term" value="P:RNA modification"/>
    <property type="evidence" value="ECO:0007669"/>
    <property type="project" value="InterPro"/>
</dbReference>
<dbReference type="Pfam" id="PF01535">
    <property type="entry name" value="PPR"/>
    <property type="match status" value="6"/>
</dbReference>
<dbReference type="GO" id="GO:0003723">
    <property type="term" value="F:RNA binding"/>
    <property type="evidence" value="ECO:0007669"/>
    <property type="project" value="InterPro"/>
</dbReference>
<dbReference type="FunFam" id="1.25.40.10:FF:000344">
    <property type="entry name" value="Pentatricopeptide repeat-containing protein"/>
    <property type="match status" value="1"/>
</dbReference>
<dbReference type="FunFam" id="1.25.40.10:FF:000031">
    <property type="entry name" value="Pentatricopeptide repeat-containing protein mitochondrial"/>
    <property type="match status" value="1"/>
</dbReference>
<evidence type="ECO:0000256" key="1">
    <source>
        <dbReference type="ARBA" id="ARBA00022737"/>
    </source>
</evidence>
<reference evidence="3" key="1">
    <citation type="submission" date="2021-01" db="EMBL/GenBank/DDBJ databases">
        <title>Adiantum capillus-veneris genome.</title>
        <authorList>
            <person name="Fang Y."/>
            <person name="Liao Q."/>
        </authorList>
    </citation>
    <scope>NUCLEOTIDE SEQUENCE</scope>
    <source>
        <strain evidence="3">H3</strain>
        <tissue evidence="3">Leaf</tissue>
    </source>
</reference>
<feature type="repeat" description="PPR" evidence="2">
    <location>
        <begin position="337"/>
        <end position="371"/>
    </location>
</feature>
<dbReference type="PANTHER" id="PTHR47926:SF382">
    <property type="entry name" value="PENTACOTRIPEPTIDE-REPEAT REGION OF PRORP DOMAIN-CONTAINING PROTEIN"/>
    <property type="match status" value="1"/>
</dbReference>
<dbReference type="PROSITE" id="PS51375">
    <property type="entry name" value="PPR"/>
    <property type="match status" value="5"/>
</dbReference>
<dbReference type="GO" id="GO:0048731">
    <property type="term" value="P:system development"/>
    <property type="evidence" value="ECO:0007669"/>
    <property type="project" value="UniProtKB-ARBA"/>
</dbReference>
<gene>
    <name evidence="3" type="ORF">GOP47_0021330</name>
</gene>
<dbReference type="Pfam" id="PF13041">
    <property type="entry name" value="PPR_2"/>
    <property type="match status" value="3"/>
</dbReference>
<name>A0A9D4Z8D7_ADICA</name>
<organism evidence="3 4">
    <name type="scientific">Adiantum capillus-veneris</name>
    <name type="common">Maidenhair fern</name>
    <dbReference type="NCBI Taxonomy" id="13818"/>
    <lineage>
        <taxon>Eukaryota</taxon>
        <taxon>Viridiplantae</taxon>
        <taxon>Streptophyta</taxon>
        <taxon>Embryophyta</taxon>
        <taxon>Tracheophyta</taxon>
        <taxon>Polypodiopsida</taxon>
        <taxon>Polypodiidae</taxon>
        <taxon>Polypodiales</taxon>
        <taxon>Pteridineae</taxon>
        <taxon>Pteridaceae</taxon>
        <taxon>Vittarioideae</taxon>
        <taxon>Adiantum</taxon>
    </lineage>
</organism>
<dbReference type="InterPro" id="IPR011990">
    <property type="entry name" value="TPR-like_helical_dom_sf"/>
</dbReference>
<dbReference type="InterPro" id="IPR002885">
    <property type="entry name" value="PPR_rpt"/>
</dbReference>
<protein>
    <recommendedName>
        <fullName evidence="5">Pentatricopeptide repeat-containing protein</fullName>
    </recommendedName>
</protein>
<keyword evidence="4" id="KW-1185">Reference proteome</keyword>
<dbReference type="NCBIfam" id="TIGR00756">
    <property type="entry name" value="PPR"/>
    <property type="match status" value="3"/>
</dbReference>
<evidence type="ECO:0000313" key="3">
    <source>
        <dbReference type="EMBL" id="KAI5064660.1"/>
    </source>
</evidence>
<evidence type="ECO:0008006" key="5">
    <source>
        <dbReference type="Google" id="ProtNLM"/>
    </source>
</evidence>
<dbReference type="InterPro" id="IPR046960">
    <property type="entry name" value="PPR_At4g14850-like_plant"/>
</dbReference>
<proteinExistence type="predicted"/>
<keyword evidence="1" id="KW-0677">Repeat</keyword>
<dbReference type="FunFam" id="1.25.40.10:FF:000073">
    <property type="entry name" value="Pentatricopeptide repeat-containing protein chloroplastic"/>
    <property type="match status" value="1"/>
</dbReference>
<feature type="repeat" description="PPR" evidence="2">
    <location>
        <begin position="135"/>
        <end position="169"/>
    </location>
</feature>
<comment type="caution">
    <text evidence="3">The sequence shown here is derived from an EMBL/GenBank/DDBJ whole genome shotgun (WGS) entry which is preliminary data.</text>
</comment>
<evidence type="ECO:0000256" key="2">
    <source>
        <dbReference type="PROSITE-ProRule" id="PRU00708"/>
    </source>
</evidence>
<feature type="repeat" description="PPR" evidence="2">
    <location>
        <begin position="539"/>
        <end position="573"/>
    </location>
</feature>
<dbReference type="AlphaFoldDB" id="A0A9D4Z8D7"/>
<feature type="repeat" description="PPR" evidence="2">
    <location>
        <begin position="236"/>
        <end position="270"/>
    </location>
</feature>
<dbReference type="Gene3D" id="1.25.40.10">
    <property type="entry name" value="Tetratricopeptide repeat domain"/>
    <property type="match status" value="5"/>
</dbReference>
<accession>A0A9D4Z8D7</accession>
<dbReference type="Pfam" id="PF13812">
    <property type="entry name" value="PPR_3"/>
    <property type="match status" value="1"/>
</dbReference>
<feature type="repeat" description="PPR" evidence="2">
    <location>
        <begin position="438"/>
        <end position="472"/>
    </location>
</feature>
<dbReference type="EMBL" id="JABFUD020000020">
    <property type="protein sequence ID" value="KAI5064660.1"/>
    <property type="molecule type" value="Genomic_DNA"/>
</dbReference>
<dbReference type="Proteomes" id="UP000886520">
    <property type="component" value="Chromosome 20"/>
</dbReference>
<evidence type="ECO:0000313" key="4">
    <source>
        <dbReference type="Proteomes" id="UP000886520"/>
    </source>
</evidence>
<dbReference type="PANTHER" id="PTHR47926">
    <property type="entry name" value="PENTATRICOPEPTIDE REPEAT-CONTAINING PROTEIN"/>
    <property type="match status" value="1"/>
</dbReference>